<protein>
    <submittedName>
        <fullName evidence="1">Uncharacterized protein</fullName>
    </submittedName>
</protein>
<accession>A0ACB8B5G5</accession>
<dbReference type="Proteomes" id="UP000790709">
    <property type="component" value="Unassembled WGS sequence"/>
</dbReference>
<organism evidence="1 2">
    <name type="scientific">Leucogyrophana mollusca</name>
    <dbReference type="NCBI Taxonomy" id="85980"/>
    <lineage>
        <taxon>Eukaryota</taxon>
        <taxon>Fungi</taxon>
        <taxon>Dikarya</taxon>
        <taxon>Basidiomycota</taxon>
        <taxon>Agaricomycotina</taxon>
        <taxon>Agaricomycetes</taxon>
        <taxon>Agaricomycetidae</taxon>
        <taxon>Boletales</taxon>
        <taxon>Boletales incertae sedis</taxon>
        <taxon>Leucogyrophana</taxon>
    </lineage>
</organism>
<evidence type="ECO:0000313" key="1">
    <source>
        <dbReference type="EMBL" id="KAH7921021.1"/>
    </source>
</evidence>
<dbReference type="EMBL" id="MU266546">
    <property type="protein sequence ID" value="KAH7921021.1"/>
    <property type="molecule type" value="Genomic_DNA"/>
</dbReference>
<proteinExistence type="predicted"/>
<gene>
    <name evidence="1" type="ORF">BV22DRAFT_761046</name>
</gene>
<sequence>MAINLERISLQSHSCSSYPTNISRFVMSTPLLTFGLQTSKYFNVAAFAILVYDYWVIFQSEIHWMWGTKWGSTRIMFTISRYMPFLAVSMTCYGALKTRTGQNCMPFGRASSVWQRNRKLLFSLLMFAVASGVGALVMSQSSLPTTSQYGNIVNPNGCIFETDRSSMFPYIFLVFYESVLLCLTRFRTDRHSTCPVVNILVRDNMIYIACIISVSILNIVIGVAAPIPYLDMFDSLQIVIHSAVASRIMFNLRECDKSESEWSFSAALAEFQEMEAPPADGRAAPAIQ</sequence>
<keyword evidence="2" id="KW-1185">Reference proteome</keyword>
<comment type="caution">
    <text evidence="1">The sequence shown here is derived from an EMBL/GenBank/DDBJ whole genome shotgun (WGS) entry which is preliminary data.</text>
</comment>
<name>A0ACB8B5G5_9AGAM</name>
<reference evidence="1" key="1">
    <citation type="journal article" date="2021" name="New Phytol.">
        <title>Evolutionary innovations through gain and loss of genes in the ectomycorrhizal Boletales.</title>
        <authorList>
            <person name="Wu G."/>
            <person name="Miyauchi S."/>
            <person name="Morin E."/>
            <person name="Kuo A."/>
            <person name="Drula E."/>
            <person name="Varga T."/>
            <person name="Kohler A."/>
            <person name="Feng B."/>
            <person name="Cao Y."/>
            <person name="Lipzen A."/>
            <person name="Daum C."/>
            <person name="Hundley H."/>
            <person name="Pangilinan J."/>
            <person name="Johnson J."/>
            <person name="Barry K."/>
            <person name="LaButti K."/>
            <person name="Ng V."/>
            <person name="Ahrendt S."/>
            <person name="Min B."/>
            <person name="Choi I.G."/>
            <person name="Park H."/>
            <person name="Plett J.M."/>
            <person name="Magnuson J."/>
            <person name="Spatafora J.W."/>
            <person name="Nagy L.G."/>
            <person name="Henrissat B."/>
            <person name="Grigoriev I.V."/>
            <person name="Yang Z.L."/>
            <person name="Xu J."/>
            <person name="Martin F.M."/>
        </authorList>
    </citation>
    <scope>NUCLEOTIDE SEQUENCE</scope>
    <source>
        <strain evidence="1">KUC20120723A-06</strain>
    </source>
</reference>
<evidence type="ECO:0000313" key="2">
    <source>
        <dbReference type="Proteomes" id="UP000790709"/>
    </source>
</evidence>